<evidence type="ECO:0000259" key="24">
    <source>
        <dbReference type="Pfam" id="PF02875"/>
    </source>
</evidence>
<reference evidence="27" key="1">
    <citation type="submission" date="2016-10" db="EMBL/GenBank/DDBJ databases">
        <authorList>
            <person name="Varghese N."/>
            <person name="Submissions S."/>
        </authorList>
    </citation>
    <scope>NUCLEOTIDE SEQUENCE [LARGE SCALE GENOMIC DNA]</scope>
    <source>
        <strain evidence="27">DSM 11526</strain>
    </source>
</reference>
<dbReference type="GO" id="GO:0005737">
    <property type="term" value="C:cytoplasm"/>
    <property type="evidence" value="ECO:0007669"/>
    <property type="project" value="TreeGrafter"/>
</dbReference>
<dbReference type="GO" id="GO:0004326">
    <property type="term" value="F:tetrahydrofolylpolyglutamate synthase activity"/>
    <property type="evidence" value="ECO:0007669"/>
    <property type="project" value="UniProtKB-EC"/>
</dbReference>
<organism evidence="26 27">
    <name type="scientific">Marinobacterium iners DSM 11526</name>
    <dbReference type="NCBI Taxonomy" id="1122198"/>
    <lineage>
        <taxon>Bacteria</taxon>
        <taxon>Pseudomonadati</taxon>
        <taxon>Pseudomonadota</taxon>
        <taxon>Gammaproteobacteria</taxon>
        <taxon>Oceanospirillales</taxon>
        <taxon>Oceanospirillaceae</taxon>
        <taxon>Marinobacterium</taxon>
    </lineage>
</organism>
<dbReference type="Proteomes" id="UP000242469">
    <property type="component" value="Unassembled WGS sequence"/>
</dbReference>
<evidence type="ECO:0000256" key="21">
    <source>
        <dbReference type="ARBA" id="ARBA00049035"/>
    </source>
</evidence>
<dbReference type="NCBIfam" id="NF008101">
    <property type="entry name" value="PRK10846.1"/>
    <property type="match status" value="1"/>
</dbReference>
<evidence type="ECO:0000256" key="18">
    <source>
        <dbReference type="ARBA" id="ARBA00032510"/>
    </source>
</evidence>
<evidence type="ECO:0000256" key="3">
    <source>
        <dbReference type="ARBA" id="ARBA00004799"/>
    </source>
</evidence>
<dbReference type="InterPro" id="IPR004101">
    <property type="entry name" value="Mur_ligase_C"/>
</dbReference>
<dbReference type="Pfam" id="PF02875">
    <property type="entry name" value="Mur_ligase_C"/>
    <property type="match status" value="1"/>
</dbReference>
<dbReference type="RefSeq" id="WP_254774956.1">
    <property type="nucleotide sequence ID" value="NZ_FNRJ01000002.1"/>
</dbReference>
<dbReference type="InterPro" id="IPR001645">
    <property type="entry name" value="Folylpolyglutamate_synth"/>
</dbReference>
<proteinExistence type="inferred from homology"/>
<dbReference type="GO" id="GO:0008841">
    <property type="term" value="F:dihydrofolate synthase activity"/>
    <property type="evidence" value="ECO:0007669"/>
    <property type="project" value="UniProtKB-EC"/>
</dbReference>
<dbReference type="GO" id="GO:0005524">
    <property type="term" value="F:ATP binding"/>
    <property type="evidence" value="ECO:0007669"/>
    <property type="project" value="UniProtKB-KW"/>
</dbReference>
<feature type="domain" description="Mur ligase C-terminal" evidence="24">
    <location>
        <begin position="292"/>
        <end position="415"/>
    </location>
</feature>
<keyword evidence="10 23" id="KW-0436">Ligase</keyword>
<keyword evidence="15" id="KW-0289">Folate biosynthesis</keyword>
<dbReference type="Gene3D" id="3.90.190.20">
    <property type="entry name" value="Mur ligase, C-terminal domain"/>
    <property type="match status" value="1"/>
</dbReference>
<keyword evidence="13 23" id="KW-0067">ATP-binding</keyword>
<evidence type="ECO:0000256" key="16">
    <source>
        <dbReference type="ARBA" id="ARBA00030048"/>
    </source>
</evidence>
<sequence>MKTVKWSAMTAERPLDLSGWLARIEACHPAEIELGLDRLQQVAQRLPIDLESVCKIVIAGTNGKGSTLAMLDAILSRAGYTTGSYTSPHFLRYNERVCVSGKPVDDAALCEAFTLIEQARGETSLTYFEYGTLAALLIFSQRQVDVALLEVGLGGRLDAVNIVDADIALVTTVALDHTDWLGPDRESIGREKAGIFRAGKPALCGDPKPPATLVDYARTLGAPLQLQGVDFSYELKTDQWSWQSDCRHLDALPVPALPLPNAALVLAALQHFPHPVSEQAIREGLVHACLKGRLQPVQLGQIRATVDVAHNPEAAGYLAHWLSQRPCGGQVHLILGMLADKDIESVVQALTPVVDVWHPVSLDVPRGAPRERLEAALLGAGVSRDRIRGADSVAVAVNQLQSMPAADQLLLAGSFFTVAQALELAEQE</sequence>
<evidence type="ECO:0000256" key="20">
    <source>
        <dbReference type="ARBA" id="ARBA00047808"/>
    </source>
</evidence>
<keyword evidence="14" id="KW-0460">Magnesium</keyword>
<dbReference type="EC" id="6.3.2.17" evidence="8"/>
<gene>
    <name evidence="26" type="ORF">SAMN02745729_10265</name>
</gene>
<evidence type="ECO:0000256" key="10">
    <source>
        <dbReference type="ARBA" id="ARBA00022598"/>
    </source>
</evidence>
<comment type="catalytic activity">
    <reaction evidence="19">
        <text>(6S)-5,6,7,8-tetrahydrofolyl-(gamma-L-Glu)(n) + L-glutamate + ATP = (6S)-5,6,7,8-tetrahydrofolyl-(gamma-L-Glu)(n+1) + ADP + phosphate + H(+)</text>
        <dbReference type="Rhea" id="RHEA:10580"/>
        <dbReference type="Rhea" id="RHEA-COMP:14738"/>
        <dbReference type="Rhea" id="RHEA-COMP:14740"/>
        <dbReference type="ChEBI" id="CHEBI:15378"/>
        <dbReference type="ChEBI" id="CHEBI:29985"/>
        <dbReference type="ChEBI" id="CHEBI:30616"/>
        <dbReference type="ChEBI" id="CHEBI:43474"/>
        <dbReference type="ChEBI" id="CHEBI:141005"/>
        <dbReference type="ChEBI" id="CHEBI:456216"/>
        <dbReference type="EC" id="6.3.2.17"/>
    </reaction>
</comment>
<dbReference type="GO" id="GO:0046872">
    <property type="term" value="F:metal ion binding"/>
    <property type="evidence" value="ECO:0007669"/>
    <property type="project" value="UniProtKB-KW"/>
</dbReference>
<comment type="function">
    <text evidence="2">Functions in two distinct reactions of the de novo folate biosynthetic pathway. Catalyzes the addition of a glutamate residue to dihydropteroate (7,8-dihydropteroate or H2Pte) to form dihydrofolate (7,8-dihydrofolate monoglutamate or H2Pte-Glu). Also catalyzes successive additions of L-glutamate to tetrahydrofolate or 10-formyltetrahydrofolate or 5,10-methylenetetrahydrofolate, leading to folylpolyglutamate derivatives.</text>
</comment>
<evidence type="ECO:0000256" key="12">
    <source>
        <dbReference type="ARBA" id="ARBA00022741"/>
    </source>
</evidence>
<evidence type="ECO:0000313" key="27">
    <source>
        <dbReference type="Proteomes" id="UP000242469"/>
    </source>
</evidence>
<name>A0A1H3ZKL8_9GAMM</name>
<comment type="catalytic activity">
    <reaction evidence="20">
        <text>10-formyltetrahydrofolyl-(gamma-L-Glu)(n) + L-glutamate + ATP = 10-formyltetrahydrofolyl-(gamma-L-Glu)(n+1) + ADP + phosphate + H(+)</text>
        <dbReference type="Rhea" id="RHEA:51904"/>
        <dbReference type="Rhea" id="RHEA-COMP:13088"/>
        <dbReference type="Rhea" id="RHEA-COMP:14300"/>
        <dbReference type="ChEBI" id="CHEBI:15378"/>
        <dbReference type="ChEBI" id="CHEBI:29985"/>
        <dbReference type="ChEBI" id="CHEBI:30616"/>
        <dbReference type="ChEBI" id="CHEBI:43474"/>
        <dbReference type="ChEBI" id="CHEBI:134413"/>
        <dbReference type="ChEBI" id="CHEBI:456216"/>
        <dbReference type="EC" id="6.3.2.17"/>
    </reaction>
</comment>
<evidence type="ECO:0000313" key="26">
    <source>
        <dbReference type="EMBL" id="SEA23971.1"/>
    </source>
</evidence>
<comment type="similarity">
    <text evidence="5 23">Belongs to the folylpolyglutamate synthase family.</text>
</comment>
<evidence type="ECO:0000256" key="9">
    <source>
        <dbReference type="ARBA" id="ARBA00019357"/>
    </source>
</evidence>
<keyword evidence="27" id="KW-1185">Reference proteome</keyword>
<keyword evidence="12 23" id="KW-0547">Nucleotide-binding</keyword>
<comment type="pathway">
    <text evidence="4">Cofactor biosynthesis; tetrahydrofolylpolyglutamate biosynthesis.</text>
</comment>
<evidence type="ECO:0000256" key="5">
    <source>
        <dbReference type="ARBA" id="ARBA00008276"/>
    </source>
</evidence>
<evidence type="ECO:0000256" key="11">
    <source>
        <dbReference type="ARBA" id="ARBA00022723"/>
    </source>
</evidence>
<dbReference type="Pfam" id="PF08245">
    <property type="entry name" value="Mur_ligase_M"/>
    <property type="match status" value="1"/>
</dbReference>
<comment type="catalytic activity">
    <reaction evidence="21">
        <text>(6R)-5,10-methylenetetrahydrofolyl-(gamma-L-Glu)(n) + L-glutamate + ATP = (6R)-5,10-methylenetetrahydrofolyl-(gamma-L-Glu)(n+1) + ADP + phosphate + H(+)</text>
        <dbReference type="Rhea" id="RHEA:51912"/>
        <dbReference type="Rhea" id="RHEA-COMP:13257"/>
        <dbReference type="Rhea" id="RHEA-COMP:13258"/>
        <dbReference type="ChEBI" id="CHEBI:15378"/>
        <dbReference type="ChEBI" id="CHEBI:29985"/>
        <dbReference type="ChEBI" id="CHEBI:30616"/>
        <dbReference type="ChEBI" id="CHEBI:43474"/>
        <dbReference type="ChEBI" id="CHEBI:136572"/>
        <dbReference type="ChEBI" id="CHEBI:456216"/>
        <dbReference type="EC" id="6.3.2.17"/>
    </reaction>
</comment>
<evidence type="ECO:0000256" key="13">
    <source>
        <dbReference type="ARBA" id="ARBA00022840"/>
    </source>
</evidence>
<evidence type="ECO:0000256" key="4">
    <source>
        <dbReference type="ARBA" id="ARBA00005150"/>
    </source>
</evidence>
<comment type="cofactor">
    <cofactor evidence="1">
        <name>Mg(2+)</name>
        <dbReference type="ChEBI" id="CHEBI:18420"/>
    </cofactor>
</comment>
<dbReference type="PANTHER" id="PTHR11136:SF0">
    <property type="entry name" value="DIHYDROFOLATE SYNTHETASE-RELATED"/>
    <property type="match status" value="1"/>
</dbReference>
<protein>
    <recommendedName>
        <fullName evidence="9">Dihydrofolate synthase/folylpolyglutamate synthase</fullName>
        <ecNumber evidence="7">6.3.2.12</ecNumber>
        <ecNumber evidence="8">6.3.2.17</ecNumber>
    </recommendedName>
    <alternativeName>
        <fullName evidence="18">Folylpoly-gamma-glutamate synthetase-dihydrofolate synthetase</fullName>
    </alternativeName>
    <alternativeName>
        <fullName evidence="16">Folylpolyglutamate synthetase</fullName>
    </alternativeName>
    <alternativeName>
        <fullName evidence="17">Tetrahydrofolylpolyglutamate synthase</fullName>
    </alternativeName>
</protein>
<dbReference type="InterPro" id="IPR036615">
    <property type="entry name" value="Mur_ligase_C_dom_sf"/>
</dbReference>
<dbReference type="NCBIfam" id="TIGR01499">
    <property type="entry name" value="folC"/>
    <property type="match status" value="1"/>
</dbReference>
<dbReference type="SUPFAM" id="SSF53244">
    <property type="entry name" value="MurD-like peptide ligases, peptide-binding domain"/>
    <property type="match status" value="1"/>
</dbReference>
<evidence type="ECO:0000256" key="23">
    <source>
        <dbReference type="PIRNR" id="PIRNR001563"/>
    </source>
</evidence>
<dbReference type="EC" id="6.3.2.12" evidence="7"/>
<evidence type="ECO:0000256" key="14">
    <source>
        <dbReference type="ARBA" id="ARBA00022842"/>
    </source>
</evidence>
<evidence type="ECO:0000256" key="2">
    <source>
        <dbReference type="ARBA" id="ARBA00002714"/>
    </source>
</evidence>
<dbReference type="GO" id="GO:0046654">
    <property type="term" value="P:tetrahydrofolate biosynthetic process"/>
    <property type="evidence" value="ECO:0007669"/>
    <property type="project" value="UniProtKB-UniPathway"/>
</dbReference>
<dbReference type="InterPro" id="IPR036565">
    <property type="entry name" value="Mur-like_cat_sf"/>
</dbReference>
<dbReference type="SUPFAM" id="SSF53623">
    <property type="entry name" value="MurD-like peptide ligases, catalytic domain"/>
    <property type="match status" value="1"/>
</dbReference>
<dbReference type="UniPathway" id="UPA00077">
    <property type="reaction ID" value="UER00157"/>
</dbReference>
<comment type="subunit">
    <text evidence="6">Monomer.</text>
</comment>
<dbReference type="EMBL" id="FNRJ01000002">
    <property type="protein sequence ID" value="SEA23971.1"/>
    <property type="molecule type" value="Genomic_DNA"/>
</dbReference>
<evidence type="ECO:0000256" key="7">
    <source>
        <dbReference type="ARBA" id="ARBA00013023"/>
    </source>
</evidence>
<evidence type="ECO:0000259" key="25">
    <source>
        <dbReference type="Pfam" id="PF08245"/>
    </source>
</evidence>
<evidence type="ECO:0000256" key="1">
    <source>
        <dbReference type="ARBA" id="ARBA00001946"/>
    </source>
</evidence>
<keyword evidence="11" id="KW-0479">Metal-binding</keyword>
<evidence type="ECO:0000256" key="19">
    <source>
        <dbReference type="ARBA" id="ARBA00047493"/>
    </source>
</evidence>
<evidence type="ECO:0000256" key="15">
    <source>
        <dbReference type="ARBA" id="ARBA00022909"/>
    </source>
</evidence>
<feature type="domain" description="Mur ligase central" evidence="25">
    <location>
        <begin position="58"/>
        <end position="198"/>
    </location>
</feature>
<dbReference type="FunFam" id="3.40.1190.10:FF:000004">
    <property type="entry name" value="Dihydrofolate synthase/folylpolyglutamate synthase"/>
    <property type="match status" value="1"/>
</dbReference>
<dbReference type="InterPro" id="IPR013221">
    <property type="entry name" value="Mur_ligase_cen"/>
</dbReference>
<dbReference type="PANTHER" id="PTHR11136">
    <property type="entry name" value="FOLYLPOLYGLUTAMATE SYNTHASE-RELATED"/>
    <property type="match status" value="1"/>
</dbReference>
<dbReference type="STRING" id="1122198.SAMN02745729_10265"/>
<dbReference type="AlphaFoldDB" id="A0A1H3ZKL8"/>
<evidence type="ECO:0000256" key="22">
    <source>
        <dbReference type="ARBA" id="ARBA00049161"/>
    </source>
</evidence>
<dbReference type="PIRSF" id="PIRSF001563">
    <property type="entry name" value="Folylpolyglu_synth"/>
    <property type="match status" value="1"/>
</dbReference>
<dbReference type="Gene3D" id="3.40.1190.10">
    <property type="entry name" value="Mur-like, catalytic domain"/>
    <property type="match status" value="1"/>
</dbReference>
<comment type="catalytic activity">
    <reaction evidence="22">
        <text>7,8-dihydropteroate + L-glutamate + ATP = 7,8-dihydrofolate + ADP + phosphate + H(+)</text>
        <dbReference type="Rhea" id="RHEA:23584"/>
        <dbReference type="ChEBI" id="CHEBI:15378"/>
        <dbReference type="ChEBI" id="CHEBI:17839"/>
        <dbReference type="ChEBI" id="CHEBI:29985"/>
        <dbReference type="ChEBI" id="CHEBI:30616"/>
        <dbReference type="ChEBI" id="CHEBI:43474"/>
        <dbReference type="ChEBI" id="CHEBI:57451"/>
        <dbReference type="ChEBI" id="CHEBI:456216"/>
        <dbReference type="EC" id="6.3.2.12"/>
    </reaction>
</comment>
<comment type="pathway">
    <text evidence="3">Cofactor biosynthesis; tetrahydrofolate biosynthesis; 7,8-dihydrofolate from 2-amino-4-hydroxy-6-hydroxymethyl-7,8-dihydropteridine diphosphate and 4-aminobenzoate: step 2/2.</text>
</comment>
<evidence type="ECO:0000256" key="17">
    <source>
        <dbReference type="ARBA" id="ARBA00030592"/>
    </source>
</evidence>
<dbReference type="GO" id="GO:0046656">
    <property type="term" value="P:folic acid biosynthetic process"/>
    <property type="evidence" value="ECO:0007669"/>
    <property type="project" value="UniProtKB-KW"/>
</dbReference>
<accession>A0A1H3ZKL8</accession>
<evidence type="ECO:0000256" key="6">
    <source>
        <dbReference type="ARBA" id="ARBA00011245"/>
    </source>
</evidence>
<evidence type="ECO:0000256" key="8">
    <source>
        <dbReference type="ARBA" id="ARBA00013025"/>
    </source>
</evidence>